<name>A0A2R6RAY8_ACTCC</name>
<keyword evidence="8 17" id="KW-0418">Kinase</keyword>
<dbReference type="InterPro" id="IPR011009">
    <property type="entry name" value="Kinase-like_dom_sf"/>
</dbReference>
<dbReference type="Gene3D" id="3.30.200.20">
    <property type="entry name" value="Phosphorylase Kinase, domain 1"/>
    <property type="match status" value="1"/>
</dbReference>
<dbReference type="STRING" id="1590841.A0A2R6RAY8"/>
<dbReference type="Pfam" id="PF01657">
    <property type="entry name" value="Stress-antifung"/>
    <property type="match status" value="2"/>
</dbReference>
<keyword evidence="3" id="KW-0808">Transferase</keyword>
<sequence length="635" mass="71552">MMFTSMQLLMLYALFSVLHEFVRADPPYTTCSNTSVSPDNTQFQQNLKGLLHSLSSNASVSKSNYFAKGNDPDRLYGLFLCYEYVGKDACEKCIKNATLDIQNLCPNSNEAVVWEEQCQLRYSNKQFFGHLDITENIWKDNSKNISEPDWYSSVVNNTLHNLTRVAAFGLGMFATGAKNVTGTQSIYAVAQCTTDLSPDECHTCLETAIVNISSCSYFPRGARFLSPSCHLKYECYPFYQMEKESISTPVPNTRISQRKHWMDYAFEIGSPIVLVALLFLGSCVYYYTQSSRTKIGENRISTQEVQLHYIGDPDKDFINQCLNGMDSINCEEFPFIDLATLNVATENFSNSNKLGQGGFGPVYKGILPDGKEVAVKRLSTKSTQDGEERLLIYEHMPNGSLDIFLFDRWKCTQLNWNRRLNIISGIARGLLYLHEDSRLKIIHRDLKPSNVLLDTDMNPKISDFGMARILGGSDHEVNTARIVGTHGYIAPEYVMEGLYSIKSDVYSFGVLSLEIITGKKNAGFHFSKCSPNLLSYAWELWNEGKALELMDPSLINSCRVDEFLRCMNIGLLCVQQDPHDRPTMCSVVGMLRGEDFTLLRPKQPAFSVGRFTNHHEPKEISCSVNGLTFSSALAR</sequence>
<dbReference type="SUPFAM" id="SSF56112">
    <property type="entry name" value="Protein kinase-like (PK-like)"/>
    <property type="match status" value="1"/>
</dbReference>
<feature type="domain" description="Gnk2-homologous" evidence="16">
    <location>
        <begin position="25"/>
        <end position="127"/>
    </location>
</feature>
<keyword evidence="18" id="KW-1185">Reference proteome</keyword>
<dbReference type="Gramene" id="PSS24716">
    <property type="protein sequence ID" value="PSS24716"/>
    <property type="gene ID" value="CEY00_Acc09633"/>
</dbReference>
<dbReference type="InterPro" id="IPR002902">
    <property type="entry name" value="GNK2"/>
</dbReference>
<reference evidence="18" key="2">
    <citation type="journal article" date="2018" name="BMC Genomics">
        <title>A manually annotated Actinidia chinensis var. chinensis (kiwifruit) genome highlights the challenges associated with draft genomes and gene prediction in plants.</title>
        <authorList>
            <person name="Pilkington S.M."/>
            <person name="Crowhurst R."/>
            <person name="Hilario E."/>
            <person name="Nardozza S."/>
            <person name="Fraser L."/>
            <person name="Peng Y."/>
            <person name="Gunaseelan K."/>
            <person name="Simpson R."/>
            <person name="Tahir J."/>
            <person name="Deroles S.C."/>
            <person name="Templeton K."/>
            <person name="Luo Z."/>
            <person name="Davy M."/>
            <person name="Cheng C."/>
            <person name="McNeilage M."/>
            <person name="Scaglione D."/>
            <person name="Liu Y."/>
            <person name="Zhang Q."/>
            <person name="Datson P."/>
            <person name="De Silva N."/>
            <person name="Gardiner S.E."/>
            <person name="Bassett H."/>
            <person name="Chagne D."/>
            <person name="McCallum J."/>
            <person name="Dzierzon H."/>
            <person name="Deng C."/>
            <person name="Wang Y.Y."/>
            <person name="Barron L."/>
            <person name="Manako K."/>
            <person name="Bowen J."/>
            <person name="Foster T.M."/>
            <person name="Erridge Z.A."/>
            <person name="Tiffin H."/>
            <person name="Waite C.N."/>
            <person name="Davies K.M."/>
            <person name="Grierson E.P."/>
            <person name="Laing W.A."/>
            <person name="Kirk R."/>
            <person name="Chen X."/>
            <person name="Wood M."/>
            <person name="Montefiori M."/>
            <person name="Brummell D.A."/>
            <person name="Schwinn K.E."/>
            <person name="Catanach A."/>
            <person name="Fullerton C."/>
            <person name="Li D."/>
            <person name="Meiyalaghan S."/>
            <person name="Nieuwenhuizen N."/>
            <person name="Read N."/>
            <person name="Prakash R."/>
            <person name="Hunter D."/>
            <person name="Zhang H."/>
            <person name="McKenzie M."/>
            <person name="Knabel M."/>
            <person name="Harris A."/>
            <person name="Allan A.C."/>
            <person name="Gleave A."/>
            <person name="Chen A."/>
            <person name="Janssen B.J."/>
            <person name="Plunkett B."/>
            <person name="Ampomah-Dwamena C."/>
            <person name="Voogd C."/>
            <person name="Leif D."/>
            <person name="Lafferty D."/>
            <person name="Souleyre E.J.F."/>
            <person name="Varkonyi-Gasic E."/>
            <person name="Gambi F."/>
            <person name="Hanley J."/>
            <person name="Yao J.L."/>
            <person name="Cheung J."/>
            <person name="David K.M."/>
            <person name="Warren B."/>
            <person name="Marsh K."/>
            <person name="Snowden K.C."/>
            <person name="Lin-Wang K."/>
            <person name="Brian L."/>
            <person name="Martinez-Sanchez M."/>
            <person name="Wang M."/>
            <person name="Ileperuma N."/>
            <person name="Macnee N."/>
            <person name="Campin R."/>
            <person name="McAtee P."/>
            <person name="Drummond R.S.M."/>
            <person name="Espley R.V."/>
            <person name="Ireland H.S."/>
            <person name="Wu R."/>
            <person name="Atkinson R.G."/>
            <person name="Karunairetnam S."/>
            <person name="Bulley S."/>
            <person name="Chunkath S."/>
            <person name="Hanley Z."/>
            <person name="Storey R."/>
            <person name="Thrimawithana A.H."/>
            <person name="Thomson S."/>
            <person name="David C."/>
            <person name="Testolin R."/>
            <person name="Huang H."/>
            <person name="Hellens R.P."/>
            <person name="Schaffer R.J."/>
        </authorList>
    </citation>
    <scope>NUCLEOTIDE SEQUENCE [LARGE SCALE GENOMIC DNA]</scope>
    <source>
        <strain evidence="18">cv. Red5</strain>
    </source>
</reference>
<accession>A0A2R6RAY8</accession>
<keyword evidence="6" id="KW-0677">Repeat</keyword>
<feature type="domain" description="Protein kinase" evidence="15">
    <location>
        <begin position="348"/>
        <end position="597"/>
    </location>
</feature>
<comment type="subcellular location">
    <subcellularLocation>
        <location evidence="1">Membrane</location>
        <topology evidence="1">Single-pass membrane protein</topology>
    </subcellularLocation>
</comment>
<evidence type="ECO:0000313" key="17">
    <source>
        <dbReference type="EMBL" id="PSS24716.1"/>
    </source>
</evidence>
<dbReference type="InterPro" id="IPR000719">
    <property type="entry name" value="Prot_kinase_dom"/>
</dbReference>
<evidence type="ECO:0000256" key="6">
    <source>
        <dbReference type="ARBA" id="ARBA00022737"/>
    </source>
</evidence>
<evidence type="ECO:0000259" key="15">
    <source>
        <dbReference type="PROSITE" id="PS50011"/>
    </source>
</evidence>
<evidence type="ECO:0000256" key="11">
    <source>
        <dbReference type="ARBA" id="ARBA00023136"/>
    </source>
</evidence>
<dbReference type="AlphaFoldDB" id="A0A2R6RAY8"/>
<dbReference type="CDD" id="cd23509">
    <property type="entry name" value="Gnk2-like"/>
    <property type="match status" value="2"/>
</dbReference>
<keyword evidence="2" id="KW-0723">Serine/threonine-protein kinase</keyword>
<dbReference type="GO" id="GO:0005886">
    <property type="term" value="C:plasma membrane"/>
    <property type="evidence" value="ECO:0007669"/>
    <property type="project" value="TreeGrafter"/>
</dbReference>
<keyword evidence="7" id="KW-0547">Nucleotide-binding</keyword>
<dbReference type="GO" id="GO:0004674">
    <property type="term" value="F:protein serine/threonine kinase activity"/>
    <property type="evidence" value="ECO:0007669"/>
    <property type="project" value="UniProtKB-KW"/>
</dbReference>
<gene>
    <name evidence="17" type="ORF">CEY00_Acc09633</name>
</gene>
<evidence type="ECO:0000256" key="14">
    <source>
        <dbReference type="SAM" id="SignalP"/>
    </source>
</evidence>
<dbReference type="InterPro" id="IPR001245">
    <property type="entry name" value="Ser-Thr/Tyr_kinase_cat_dom"/>
</dbReference>
<dbReference type="FunFam" id="3.30.430.20:FF:000002">
    <property type="entry name" value="Cysteine-rich receptor-like protein kinase 10"/>
    <property type="match status" value="1"/>
</dbReference>
<dbReference type="Proteomes" id="UP000241394">
    <property type="component" value="Chromosome LG8"/>
</dbReference>
<evidence type="ECO:0000256" key="2">
    <source>
        <dbReference type="ARBA" id="ARBA00022527"/>
    </source>
</evidence>
<feature type="signal peptide" evidence="14">
    <location>
        <begin position="1"/>
        <end position="24"/>
    </location>
</feature>
<dbReference type="OMA" id="SINCEEF"/>
<dbReference type="PROSITE" id="PS50011">
    <property type="entry name" value="PROTEIN_KINASE_DOM"/>
    <property type="match status" value="1"/>
</dbReference>
<dbReference type="PANTHER" id="PTHR27002:SF1095">
    <property type="entry name" value="G-TYPE LECTIN S-RECEPTOR-LIKE SERINE_THREONINE-PROTEIN KINASE RKS1"/>
    <property type="match status" value="1"/>
</dbReference>
<evidence type="ECO:0000256" key="4">
    <source>
        <dbReference type="ARBA" id="ARBA00022692"/>
    </source>
</evidence>
<keyword evidence="11" id="KW-0472">Membrane</keyword>
<evidence type="ECO:0000256" key="1">
    <source>
        <dbReference type="ARBA" id="ARBA00004167"/>
    </source>
</evidence>
<dbReference type="GO" id="GO:0005524">
    <property type="term" value="F:ATP binding"/>
    <property type="evidence" value="ECO:0007669"/>
    <property type="project" value="UniProtKB-KW"/>
</dbReference>
<dbReference type="FunFam" id="1.10.510.10:FF:000467">
    <property type="entry name" value="Liguleless narrow1"/>
    <property type="match status" value="1"/>
</dbReference>
<comment type="caution">
    <text evidence="17">The sequence shown here is derived from an EMBL/GenBank/DDBJ whole genome shotgun (WGS) entry which is preliminary data.</text>
</comment>
<keyword evidence="4" id="KW-0812">Transmembrane</keyword>
<reference evidence="17 18" key="1">
    <citation type="submission" date="2017-07" db="EMBL/GenBank/DDBJ databases">
        <title>An improved, manually edited Actinidia chinensis var. chinensis (kiwifruit) genome highlights the challenges associated with draft genomes and gene prediction in plants.</title>
        <authorList>
            <person name="Pilkington S."/>
            <person name="Crowhurst R."/>
            <person name="Hilario E."/>
            <person name="Nardozza S."/>
            <person name="Fraser L."/>
            <person name="Peng Y."/>
            <person name="Gunaseelan K."/>
            <person name="Simpson R."/>
            <person name="Tahir J."/>
            <person name="Deroles S."/>
            <person name="Templeton K."/>
            <person name="Luo Z."/>
            <person name="Davy M."/>
            <person name="Cheng C."/>
            <person name="Mcneilage M."/>
            <person name="Scaglione D."/>
            <person name="Liu Y."/>
            <person name="Zhang Q."/>
            <person name="Datson P."/>
            <person name="De Silva N."/>
            <person name="Gardiner S."/>
            <person name="Bassett H."/>
            <person name="Chagne D."/>
            <person name="Mccallum J."/>
            <person name="Dzierzon H."/>
            <person name="Deng C."/>
            <person name="Wang Y.-Y."/>
            <person name="Barron N."/>
            <person name="Manako K."/>
            <person name="Bowen J."/>
            <person name="Foster T."/>
            <person name="Erridge Z."/>
            <person name="Tiffin H."/>
            <person name="Waite C."/>
            <person name="Davies K."/>
            <person name="Grierson E."/>
            <person name="Laing W."/>
            <person name="Kirk R."/>
            <person name="Chen X."/>
            <person name="Wood M."/>
            <person name="Montefiori M."/>
            <person name="Brummell D."/>
            <person name="Schwinn K."/>
            <person name="Catanach A."/>
            <person name="Fullerton C."/>
            <person name="Li D."/>
            <person name="Meiyalaghan S."/>
            <person name="Nieuwenhuizen N."/>
            <person name="Read N."/>
            <person name="Prakash R."/>
            <person name="Hunter D."/>
            <person name="Zhang H."/>
            <person name="Mckenzie M."/>
            <person name="Knabel M."/>
            <person name="Harris A."/>
            <person name="Allan A."/>
            <person name="Chen A."/>
            <person name="Janssen B."/>
            <person name="Plunkett B."/>
            <person name="Dwamena C."/>
            <person name="Voogd C."/>
            <person name="Leif D."/>
            <person name="Lafferty D."/>
            <person name="Souleyre E."/>
            <person name="Varkonyi-Gasic E."/>
            <person name="Gambi F."/>
            <person name="Hanley J."/>
            <person name="Yao J.-L."/>
            <person name="Cheung J."/>
            <person name="David K."/>
            <person name="Warren B."/>
            <person name="Marsh K."/>
            <person name="Snowden K."/>
            <person name="Lin-Wang K."/>
            <person name="Brian L."/>
            <person name="Martinez-Sanchez M."/>
            <person name="Wang M."/>
            <person name="Ileperuma N."/>
            <person name="Macnee N."/>
            <person name="Campin R."/>
            <person name="Mcatee P."/>
            <person name="Drummond R."/>
            <person name="Espley R."/>
            <person name="Ireland H."/>
            <person name="Wu R."/>
            <person name="Atkinson R."/>
            <person name="Karunairetnam S."/>
            <person name="Bulley S."/>
            <person name="Chunkath S."/>
            <person name="Hanley Z."/>
            <person name="Storey R."/>
            <person name="Thrimawithana A."/>
            <person name="Thomson S."/>
            <person name="David C."/>
            <person name="Testolin R."/>
        </authorList>
    </citation>
    <scope>NUCLEOTIDE SEQUENCE [LARGE SCALE GENOMIC DNA]</scope>
    <source>
        <strain evidence="18">cv. Red5</strain>
        <tissue evidence="17">Young leaf</tissue>
    </source>
</reference>
<evidence type="ECO:0000256" key="9">
    <source>
        <dbReference type="ARBA" id="ARBA00022840"/>
    </source>
</evidence>
<evidence type="ECO:0000256" key="5">
    <source>
        <dbReference type="ARBA" id="ARBA00022729"/>
    </source>
</evidence>
<dbReference type="InterPro" id="IPR038408">
    <property type="entry name" value="GNK2_sf"/>
</dbReference>
<proteinExistence type="predicted"/>
<keyword evidence="9" id="KW-0067">ATP-binding</keyword>
<protein>
    <submittedName>
        <fullName evidence="17">Cysteine-rich receptor-like protein kinase</fullName>
    </submittedName>
</protein>
<evidence type="ECO:0000256" key="7">
    <source>
        <dbReference type="ARBA" id="ARBA00022741"/>
    </source>
</evidence>
<evidence type="ECO:0000256" key="13">
    <source>
        <dbReference type="ARBA" id="ARBA00023180"/>
    </source>
</evidence>
<dbReference type="InterPro" id="IPR008271">
    <property type="entry name" value="Ser/Thr_kinase_AS"/>
</dbReference>
<keyword evidence="13" id="KW-0325">Glycoprotein</keyword>
<feature type="domain" description="Gnk2-homologous" evidence="16">
    <location>
        <begin position="133"/>
        <end position="238"/>
    </location>
</feature>
<evidence type="ECO:0000313" key="18">
    <source>
        <dbReference type="Proteomes" id="UP000241394"/>
    </source>
</evidence>
<dbReference type="SMART" id="SM00220">
    <property type="entry name" value="S_TKc"/>
    <property type="match status" value="1"/>
</dbReference>
<keyword evidence="5 14" id="KW-0732">Signal</keyword>
<dbReference type="PROSITE" id="PS00108">
    <property type="entry name" value="PROTEIN_KINASE_ST"/>
    <property type="match status" value="1"/>
</dbReference>
<evidence type="ECO:0000256" key="3">
    <source>
        <dbReference type="ARBA" id="ARBA00022679"/>
    </source>
</evidence>
<dbReference type="Pfam" id="PF07714">
    <property type="entry name" value="PK_Tyr_Ser-Thr"/>
    <property type="match status" value="1"/>
</dbReference>
<keyword evidence="10" id="KW-1133">Transmembrane helix</keyword>
<dbReference type="OrthoDB" id="1923309at2759"/>
<dbReference type="InParanoid" id="A0A2R6RAY8"/>
<dbReference type="EMBL" id="NKQK01000008">
    <property type="protein sequence ID" value="PSS24716.1"/>
    <property type="molecule type" value="Genomic_DNA"/>
</dbReference>
<feature type="chain" id="PRO_5015331325" evidence="14">
    <location>
        <begin position="25"/>
        <end position="635"/>
    </location>
</feature>
<dbReference type="Gene3D" id="3.30.430.20">
    <property type="entry name" value="Gnk2 domain, C-X8-C-X2-C motif"/>
    <property type="match status" value="2"/>
</dbReference>
<organism evidence="17 18">
    <name type="scientific">Actinidia chinensis var. chinensis</name>
    <name type="common">Chinese soft-hair kiwi</name>
    <dbReference type="NCBI Taxonomy" id="1590841"/>
    <lineage>
        <taxon>Eukaryota</taxon>
        <taxon>Viridiplantae</taxon>
        <taxon>Streptophyta</taxon>
        <taxon>Embryophyta</taxon>
        <taxon>Tracheophyta</taxon>
        <taxon>Spermatophyta</taxon>
        <taxon>Magnoliopsida</taxon>
        <taxon>eudicotyledons</taxon>
        <taxon>Gunneridae</taxon>
        <taxon>Pentapetalae</taxon>
        <taxon>asterids</taxon>
        <taxon>Ericales</taxon>
        <taxon>Actinidiaceae</taxon>
        <taxon>Actinidia</taxon>
    </lineage>
</organism>
<evidence type="ECO:0000256" key="10">
    <source>
        <dbReference type="ARBA" id="ARBA00022989"/>
    </source>
</evidence>
<evidence type="ECO:0000259" key="16">
    <source>
        <dbReference type="PROSITE" id="PS51473"/>
    </source>
</evidence>
<keyword evidence="12 17" id="KW-0675">Receptor</keyword>
<evidence type="ECO:0000256" key="12">
    <source>
        <dbReference type="ARBA" id="ARBA00023170"/>
    </source>
</evidence>
<dbReference type="PROSITE" id="PS51473">
    <property type="entry name" value="GNK2"/>
    <property type="match status" value="2"/>
</dbReference>
<dbReference type="PANTHER" id="PTHR27002">
    <property type="entry name" value="RECEPTOR-LIKE SERINE/THREONINE-PROTEIN KINASE SD1-8"/>
    <property type="match status" value="1"/>
</dbReference>
<dbReference type="Gene3D" id="1.10.510.10">
    <property type="entry name" value="Transferase(Phosphotransferase) domain 1"/>
    <property type="match status" value="1"/>
</dbReference>
<evidence type="ECO:0000256" key="8">
    <source>
        <dbReference type="ARBA" id="ARBA00022777"/>
    </source>
</evidence>